<feature type="region of interest" description="Disordered" evidence="1">
    <location>
        <begin position="1"/>
        <end position="67"/>
    </location>
</feature>
<dbReference type="PANTHER" id="PTHR34536">
    <property type="entry name" value="DENTIN SIALOPHOSPHOPROTEIN-LIKE PROTEIN"/>
    <property type="match status" value="1"/>
</dbReference>
<dbReference type="PANTHER" id="PTHR34536:SF4">
    <property type="entry name" value="BTZ DOMAIN-CONTAINING PROTEIN"/>
    <property type="match status" value="1"/>
</dbReference>
<feature type="region of interest" description="Disordered" evidence="1">
    <location>
        <begin position="748"/>
        <end position="795"/>
    </location>
</feature>
<feature type="region of interest" description="Disordered" evidence="1">
    <location>
        <begin position="1071"/>
        <end position="1116"/>
    </location>
</feature>
<organism evidence="2 3">
    <name type="scientific">Stephania japonica</name>
    <dbReference type="NCBI Taxonomy" id="461633"/>
    <lineage>
        <taxon>Eukaryota</taxon>
        <taxon>Viridiplantae</taxon>
        <taxon>Streptophyta</taxon>
        <taxon>Embryophyta</taxon>
        <taxon>Tracheophyta</taxon>
        <taxon>Spermatophyta</taxon>
        <taxon>Magnoliopsida</taxon>
        <taxon>Ranunculales</taxon>
        <taxon>Menispermaceae</taxon>
        <taxon>Menispermoideae</taxon>
        <taxon>Cissampelideae</taxon>
        <taxon>Stephania</taxon>
    </lineage>
</organism>
<feature type="compositionally biased region" description="Polar residues" evidence="1">
    <location>
        <begin position="57"/>
        <end position="66"/>
    </location>
</feature>
<feature type="compositionally biased region" description="Basic and acidic residues" evidence="1">
    <location>
        <begin position="750"/>
        <end position="770"/>
    </location>
</feature>
<name>A0AAP0PVA1_9MAGN</name>
<keyword evidence="3" id="KW-1185">Reference proteome</keyword>
<evidence type="ECO:0000313" key="2">
    <source>
        <dbReference type="EMBL" id="KAK9154196.1"/>
    </source>
</evidence>
<feature type="region of interest" description="Disordered" evidence="1">
    <location>
        <begin position="607"/>
        <end position="677"/>
    </location>
</feature>
<feature type="region of interest" description="Disordered" evidence="1">
    <location>
        <begin position="1284"/>
        <end position="1330"/>
    </location>
</feature>
<feature type="compositionally biased region" description="Basic and acidic residues" evidence="1">
    <location>
        <begin position="379"/>
        <end position="395"/>
    </location>
</feature>
<gene>
    <name evidence="2" type="ORF">Sjap_001676</name>
</gene>
<proteinExistence type="predicted"/>
<feature type="compositionally biased region" description="Basic and acidic residues" evidence="1">
    <location>
        <begin position="640"/>
        <end position="669"/>
    </location>
</feature>
<accession>A0AAP0PVA1</accession>
<feature type="region of interest" description="Disordered" evidence="1">
    <location>
        <begin position="973"/>
        <end position="1031"/>
    </location>
</feature>
<feature type="compositionally biased region" description="Polar residues" evidence="1">
    <location>
        <begin position="938"/>
        <end position="954"/>
    </location>
</feature>
<comment type="caution">
    <text evidence="2">The sequence shown here is derived from an EMBL/GenBank/DDBJ whole genome shotgun (WGS) entry which is preliminary data.</text>
</comment>
<feature type="compositionally biased region" description="Polar residues" evidence="1">
    <location>
        <begin position="718"/>
        <end position="728"/>
    </location>
</feature>
<feature type="compositionally biased region" description="Basic and acidic residues" evidence="1">
    <location>
        <begin position="914"/>
        <end position="932"/>
    </location>
</feature>
<evidence type="ECO:0000256" key="1">
    <source>
        <dbReference type="SAM" id="MobiDB-lite"/>
    </source>
</evidence>
<protein>
    <submittedName>
        <fullName evidence="2">Uncharacterized protein</fullName>
    </submittedName>
</protein>
<feature type="compositionally biased region" description="Low complexity" evidence="1">
    <location>
        <begin position="32"/>
        <end position="46"/>
    </location>
</feature>
<feature type="region of interest" description="Disordered" evidence="1">
    <location>
        <begin position="709"/>
        <end position="728"/>
    </location>
</feature>
<feature type="region of interest" description="Disordered" evidence="1">
    <location>
        <begin position="333"/>
        <end position="395"/>
    </location>
</feature>
<sequence>MPVSGCKEPGIVARQSGEPTAGAPIKKRWLHLLRPQSPQTSSLSPSANDLQRKELSESSTKATASGISDADAIKVPSQVENSDNFADRNINMVQDKISPLELNLQEQSSAVGVSFGSDVDGGKLEVAERNTLLPVAENIHVESAPNEVLVNKQQEIKSENDIRKEGLMMRQVSTELLLAPVEPLAPDVAGQNNSRSEKEEKLNPQLWDLGLNKGRSDSKTDSVDGELKSGLCANRSNWDLNTTMERWDNLDAVHGSSVIGDSNVSESCDVKPMICSSEKVLSGTENTLVDHCKQVAITSEQAAHFFYFSPSFQRETRAEELLQLSLNTASTFSVGSIQRPSPSSSKLNLSSMSNLNPSERQEFHSSDKSISASNPVKYEPSDGIRKKDTTEAKAGNEKAMAGIVKSEPLDNYLQDSGRSSNVSNFRLTGHGAVKVEPVCGFNQETVLPTSGTSPKSELFNKGMRNTPGNGDMVPCSDSSICPTSSTMMSVPQELPTKLALSSCAVASCHSDVPTCTSATPPNEDVGLAATENVGAVGPSLVSESLSPTKNPMVDRNMLNGTEGVGVVSSETSRLIVDAGADLNGNGEEAESGEGKISFSYDMHDDCSSASDVECDGNEGVGGTNSKYKHHDGEEDDYEDGEVREPLAEISSKVDESKEIQSEQVRHGDENCSDMDISGCSGSDHAAALLHIEDKEAKSEDHAQSVVSYGAGDCEKPDQNGTSAPCSVESQLNESLPAAAIKKSIKYARRKSLDHSGMEADPKVSDPKLLSDDLSSASQGAVMGNDQSGNTSERDNVKDAKANITLHSKVEAVPSPVELTKDANNIRGNRSRIINLPRASSGPSSFGRKSIPGSRFLSSRAERERNVDVAGYENKLLPRGSRDDKLIDGAQKLERQRNQDQPIRGPGTGFVHGRGRFDKHLESSRGWESDRNFGPDNFNGASGLQFSRTKNTSGVSPAKVESNGLFVARDATIVGGGRGGRKQLNNESPTFRHPSRRRSPTGREVHISHGVQIRRPPRDSSPERCLVGSGPDVGLRHEEKFIRGPPEGMIDPMFSRHQPRYRRVGDPFVRRDRSFSPIQGRGPLHVARIRSKSPPLSRTRSPGLWSSPRRSSPDTFGQHELVHRRTSPLYRIRRMRSPNQAPCFPEDMVARRLGSPPYMAQLPSDIREHDNPRFIHRSPSGRVLQRNSRRFEMMEDHREEIDREQYFGEHMPSGRFHELRGDEVADDRRVLEGRGVVRSFRPPLIGSDIENFQFHEGGHRPFRFSPGADAEFHERSNLRVRDFERHVKNRPDNAPRRTRNIEEQEENFRHEDQEWHNATFEDVARPKRRRF</sequence>
<dbReference type="Proteomes" id="UP001417504">
    <property type="component" value="Unassembled WGS sequence"/>
</dbReference>
<feature type="region of interest" description="Disordered" evidence="1">
    <location>
        <begin position="892"/>
        <end position="957"/>
    </location>
</feature>
<reference evidence="2 3" key="1">
    <citation type="submission" date="2024-01" db="EMBL/GenBank/DDBJ databases">
        <title>Genome assemblies of Stephania.</title>
        <authorList>
            <person name="Yang L."/>
        </authorList>
    </citation>
    <scope>NUCLEOTIDE SEQUENCE [LARGE SCALE GENOMIC DNA]</scope>
    <source>
        <strain evidence="2">QJT</strain>
        <tissue evidence="2">Leaf</tissue>
    </source>
</reference>
<feature type="compositionally biased region" description="Low complexity" evidence="1">
    <location>
        <begin position="340"/>
        <end position="358"/>
    </location>
</feature>
<feature type="compositionally biased region" description="Basic and acidic residues" evidence="1">
    <location>
        <begin position="1284"/>
        <end position="1314"/>
    </location>
</feature>
<evidence type="ECO:0000313" key="3">
    <source>
        <dbReference type="Proteomes" id="UP001417504"/>
    </source>
</evidence>
<dbReference type="EMBL" id="JBBNAE010000001">
    <property type="protein sequence ID" value="KAK9154196.1"/>
    <property type="molecule type" value="Genomic_DNA"/>
</dbReference>